<feature type="domain" description="DUF3835" evidence="4">
    <location>
        <begin position="485"/>
        <end position="523"/>
    </location>
</feature>
<dbReference type="Pfam" id="PF02996">
    <property type="entry name" value="Prefoldin"/>
    <property type="match status" value="1"/>
</dbReference>
<evidence type="ECO:0000256" key="2">
    <source>
        <dbReference type="SAM" id="Coils"/>
    </source>
</evidence>
<keyword evidence="6" id="KW-1185">Reference proteome</keyword>
<dbReference type="InterPro" id="IPR024325">
    <property type="entry name" value="DUF3835"/>
</dbReference>
<dbReference type="GO" id="GO:1990114">
    <property type="term" value="P:RNA polymerase II core complex assembly"/>
    <property type="evidence" value="ECO:0007669"/>
    <property type="project" value="TreeGrafter"/>
</dbReference>
<protein>
    <recommendedName>
        <fullName evidence="4">DUF3835 domain-containing protein</fullName>
    </recommendedName>
</protein>
<dbReference type="GO" id="GO:0005737">
    <property type="term" value="C:cytoplasm"/>
    <property type="evidence" value="ECO:0007669"/>
    <property type="project" value="TreeGrafter"/>
</dbReference>
<dbReference type="GO" id="GO:0051082">
    <property type="term" value="F:unfolded protein binding"/>
    <property type="evidence" value="ECO:0007669"/>
    <property type="project" value="InterPro"/>
</dbReference>
<feature type="compositionally biased region" description="Low complexity" evidence="3">
    <location>
        <begin position="581"/>
        <end position="598"/>
    </location>
</feature>
<dbReference type="Pfam" id="PF12927">
    <property type="entry name" value="DUF3835"/>
    <property type="match status" value="3"/>
</dbReference>
<dbReference type="InterPro" id="IPR004127">
    <property type="entry name" value="Prefoldin_subunit_alpha"/>
</dbReference>
<dbReference type="GO" id="GO:1990113">
    <property type="term" value="P:RNA polymerase I assembly"/>
    <property type="evidence" value="ECO:0007669"/>
    <property type="project" value="TreeGrafter"/>
</dbReference>
<gene>
    <name evidence="5" type="ORF">WICMUC_005846</name>
</gene>
<keyword evidence="2" id="KW-0175">Coiled coil</keyword>
<dbReference type="AlphaFoldDB" id="A0A9P8P2F5"/>
<dbReference type="InterPro" id="IPR011599">
    <property type="entry name" value="PFD_alpha_archaea"/>
</dbReference>
<dbReference type="GO" id="GO:0016272">
    <property type="term" value="C:prefoldin complex"/>
    <property type="evidence" value="ECO:0007669"/>
    <property type="project" value="InterPro"/>
</dbReference>
<comment type="caution">
    <text evidence="5">The sequence shown here is derived from an EMBL/GenBank/DDBJ whole genome shotgun (WGS) entry which is preliminary data.</text>
</comment>
<evidence type="ECO:0000259" key="4">
    <source>
        <dbReference type="Pfam" id="PF12927"/>
    </source>
</evidence>
<dbReference type="InterPro" id="IPR009053">
    <property type="entry name" value="Prefoldin"/>
</dbReference>
<feature type="region of interest" description="Disordered" evidence="3">
    <location>
        <begin position="578"/>
        <end position="600"/>
    </location>
</feature>
<organism evidence="5 6">
    <name type="scientific">Wickerhamomyces mucosus</name>
    <dbReference type="NCBI Taxonomy" id="1378264"/>
    <lineage>
        <taxon>Eukaryota</taxon>
        <taxon>Fungi</taxon>
        <taxon>Dikarya</taxon>
        <taxon>Ascomycota</taxon>
        <taxon>Saccharomycotina</taxon>
        <taxon>Saccharomycetes</taxon>
        <taxon>Phaffomycetales</taxon>
        <taxon>Wickerhamomycetaceae</taxon>
        <taxon>Wickerhamomyces</taxon>
    </lineage>
</organism>
<reference evidence="5" key="1">
    <citation type="journal article" date="2021" name="Open Biol.">
        <title>Shared evolutionary footprints suggest mitochondrial oxidative damage underlies multiple complex I losses in fungi.</title>
        <authorList>
            <person name="Schikora-Tamarit M.A."/>
            <person name="Marcet-Houben M."/>
            <person name="Nosek J."/>
            <person name="Gabaldon T."/>
        </authorList>
    </citation>
    <scope>NUCLEOTIDE SEQUENCE</scope>
    <source>
        <strain evidence="5">CBS6341</strain>
    </source>
</reference>
<evidence type="ECO:0000256" key="3">
    <source>
        <dbReference type="SAM" id="MobiDB-lite"/>
    </source>
</evidence>
<dbReference type="SUPFAM" id="SSF46579">
    <property type="entry name" value="Prefoldin"/>
    <property type="match status" value="1"/>
</dbReference>
<sequence>MDQIKDKIQNTVKNLIEKKNLLQNHLVQYQNLKIKLKSFDQYSDNDTPELQFQINDIAKINSRVINPRKILVFLGCDYYVERDPIQAEEIANNKINYLSQTIKEFEIKIKEAKETLKNIDQLIGNHEIDNSNLKKKIEENSQDSGELLPFMDIREELDEDGNVINSTVNPQGNDSVKELGLNRENVNNRDDEIDELLNDMGIIIPNDEPKIQEVVEQEESQIKIKQIDDFNLEEQRLPNIPNVRRNDALEDFIVEHDSSEDEGLNDDIIENRTQPLVETIIERDIQENELELNKDNNDSEIQPIDNEFFKLFKQMNIVDPNSSLSKEISQLEIENNKNDSKQEKELIEKKFDSSRPAIDQDDILQLQLISDEIDEEEFFQDGEDYNDEEIYDRDYYYQDDDEEDYDDEEDNGWNNLIPKDHRDLFMKELENLRAENQLEVDQQNEEKDQEIDDKSIIPIDEINSNDLQSSKPLKSSLKGQNFKSKSVSFAKELQIKEIENISQDLQNMNNLMTKISKFKQARLNNESIPNVNQQLEYKVDNDSNKDFVTGDIVDKDLDNFVDKDNLEDDKQKINTAKVSKFKQSNSNSSNNSTKSQNFIENDSKPLKISKFKQNQLKTNKIQRSSTIISQPISLPIPNSNEESIISNQENYIIKPPQTSLKDDDLFDEEEFLKIKEYIQNDEDDEQLLNSITDIEVYTGDSNINEDEDEDEEEEFDEGPILLDEIIENEEIEDPEYSIDDNIMEREYSELRKKMVFKYFNPQIIKSNKINDDIKDKELEPIDENGNPIKISRFKKSLK</sequence>
<dbReference type="PANTHER" id="PTHR12674:SF2">
    <property type="entry name" value="PREFOLDIN SUBUNIT 5"/>
    <property type="match status" value="1"/>
</dbReference>
<feature type="coiled-coil region" evidence="2">
    <location>
        <begin position="95"/>
        <end position="129"/>
    </location>
</feature>
<proteinExistence type="inferred from homology"/>
<accession>A0A9P8P2F5</accession>
<comment type="similarity">
    <text evidence="1">Belongs to the prefoldin subunit alpha family.</text>
</comment>
<dbReference type="OrthoDB" id="21413at2759"/>
<feature type="domain" description="DUF3835" evidence="4">
    <location>
        <begin position="728"/>
        <end position="794"/>
    </location>
</feature>
<dbReference type="EMBL" id="JAEUBF010001479">
    <property type="protein sequence ID" value="KAH3664318.1"/>
    <property type="molecule type" value="Genomic_DNA"/>
</dbReference>
<evidence type="ECO:0000313" key="6">
    <source>
        <dbReference type="Proteomes" id="UP000769528"/>
    </source>
</evidence>
<dbReference type="Gene3D" id="1.10.287.370">
    <property type="match status" value="1"/>
</dbReference>
<evidence type="ECO:0000256" key="1">
    <source>
        <dbReference type="ARBA" id="ARBA00010048"/>
    </source>
</evidence>
<dbReference type="GO" id="GO:0006457">
    <property type="term" value="P:protein folding"/>
    <property type="evidence" value="ECO:0007669"/>
    <property type="project" value="InterPro"/>
</dbReference>
<reference evidence="5" key="2">
    <citation type="submission" date="2021-01" db="EMBL/GenBank/DDBJ databases">
        <authorList>
            <person name="Schikora-Tamarit M.A."/>
        </authorList>
    </citation>
    <scope>NUCLEOTIDE SEQUENCE</scope>
    <source>
        <strain evidence="5">CBS6341</strain>
    </source>
</reference>
<feature type="domain" description="DUF3835" evidence="4">
    <location>
        <begin position="580"/>
        <end position="616"/>
    </location>
</feature>
<evidence type="ECO:0000313" key="5">
    <source>
        <dbReference type="EMBL" id="KAH3664318.1"/>
    </source>
</evidence>
<name>A0A9P8P2F5_9ASCO</name>
<feature type="coiled-coil region" evidence="2">
    <location>
        <begin position="5"/>
        <end position="32"/>
    </location>
</feature>
<dbReference type="GO" id="GO:1990115">
    <property type="term" value="P:RNA polymerase III assembly"/>
    <property type="evidence" value="ECO:0007669"/>
    <property type="project" value="TreeGrafter"/>
</dbReference>
<dbReference type="PANTHER" id="PTHR12674">
    <property type="entry name" value="PREFOLDIN SUBUNIT 5"/>
    <property type="match status" value="1"/>
</dbReference>
<dbReference type="Proteomes" id="UP000769528">
    <property type="component" value="Unassembled WGS sequence"/>
</dbReference>